<dbReference type="InterPro" id="IPR019557">
    <property type="entry name" value="AminoTfrase-like_pln_mobile"/>
</dbReference>
<dbReference type="GO" id="GO:0010073">
    <property type="term" value="P:meristem maintenance"/>
    <property type="evidence" value="ECO:0007669"/>
    <property type="project" value="InterPro"/>
</dbReference>
<feature type="region of interest" description="Disordered" evidence="1">
    <location>
        <begin position="216"/>
        <end position="255"/>
    </location>
</feature>
<dbReference type="EMBL" id="SDMP01000003">
    <property type="protein sequence ID" value="RYR65645.1"/>
    <property type="molecule type" value="Genomic_DNA"/>
</dbReference>
<dbReference type="PANTHER" id="PTHR46033">
    <property type="entry name" value="PROTEIN MAIN-LIKE 2"/>
    <property type="match status" value="1"/>
</dbReference>
<feature type="compositionally biased region" description="Pro residues" evidence="1">
    <location>
        <begin position="243"/>
        <end position="255"/>
    </location>
</feature>
<dbReference type="InterPro" id="IPR044824">
    <property type="entry name" value="MAIN-like"/>
</dbReference>
<keyword evidence="4" id="KW-1185">Reference proteome</keyword>
<name>A0A445DR32_ARAHY</name>
<dbReference type="Pfam" id="PF10536">
    <property type="entry name" value="PMD"/>
    <property type="match status" value="1"/>
</dbReference>
<dbReference type="Proteomes" id="UP000289738">
    <property type="component" value="Chromosome A03"/>
</dbReference>
<feature type="domain" description="Aminotransferase-like plant mobile" evidence="2">
    <location>
        <begin position="2"/>
        <end position="119"/>
    </location>
</feature>
<reference evidence="3 4" key="1">
    <citation type="submission" date="2019-01" db="EMBL/GenBank/DDBJ databases">
        <title>Sequencing of cultivated peanut Arachis hypogaea provides insights into genome evolution and oil improvement.</title>
        <authorList>
            <person name="Chen X."/>
        </authorList>
    </citation>
    <scope>NUCLEOTIDE SEQUENCE [LARGE SCALE GENOMIC DNA]</scope>
    <source>
        <strain evidence="4">cv. Fuhuasheng</strain>
        <tissue evidence="3">Leaves</tissue>
    </source>
</reference>
<evidence type="ECO:0000256" key="1">
    <source>
        <dbReference type="SAM" id="MobiDB-lite"/>
    </source>
</evidence>
<accession>A0A445DR32</accession>
<feature type="compositionally biased region" description="Polar residues" evidence="1">
    <location>
        <begin position="291"/>
        <end position="303"/>
    </location>
</feature>
<evidence type="ECO:0000313" key="4">
    <source>
        <dbReference type="Proteomes" id="UP000289738"/>
    </source>
</evidence>
<feature type="compositionally biased region" description="Polar residues" evidence="1">
    <location>
        <begin position="375"/>
        <end position="395"/>
    </location>
</feature>
<feature type="region of interest" description="Disordered" evidence="1">
    <location>
        <begin position="361"/>
        <end position="403"/>
    </location>
</feature>
<feature type="compositionally biased region" description="Low complexity" evidence="1">
    <location>
        <begin position="223"/>
        <end position="242"/>
    </location>
</feature>
<dbReference type="PANTHER" id="PTHR46033:SF1">
    <property type="entry name" value="PROTEIN MAIN-LIKE 2"/>
    <property type="match status" value="1"/>
</dbReference>
<comment type="caution">
    <text evidence="3">The sequence shown here is derived from an EMBL/GenBank/DDBJ whole genome shotgun (WGS) entry which is preliminary data.</text>
</comment>
<feature type="region of interest" description="Disordered" evidence="1">
    <location>
        <begin position="288"/>
        <end position="315"/>
    </location>
</feature>
<proteinExistence type="predicted"/>
<evidence type="ECO:0000313" key="3">
    <source>
        <dbReference type="EMBL" id="RYR65645.1"/>
    </source>
</evidence>
<protein>
    <recommendedName>
        <fullName evidence="2">Aminotransferase-like plant mobile domain-containing protein</fullName>
    </recommendedName>
</protein>
<evidence type="ECO:0000259" key="2">
    <source>
        <dbReference type="Pfam" id="PF10536"/>
    </source>
</evidence>
<sequence length="403" mass="45140">MTLKDVSYIFGLPVNGEPITGRSDSSHQFLVENCITCFGQESGPQDHVLSKVSIPWVRRCRDTEPCDTQEFIERYVRAHIFYVLGTVVFPNKSTTSLNSKFLLLLRDFHRISAYIYMAAIYGSGGSGCPRSPLGYLLHPVTASVIRVHRMAPDRPRAQNHDWGEIYSQWVNKWRFDRYNTLQLGEEIIDFHPLPVYYEWYTQQYGMHLRLSDRVAGEEVGADEPQQQQEEPANPQEQQQAPYIPEPQPPQAPEPYIPQLVIPAEDHFSPLGGSDTISFSQVLRDTDFLFSTPPQEGPATSQHSGGRRATSGHASDFDFDQLTEGDLGYDLQHWYDLGGASALGMSGSSFYDTSGASMTNFDGPNVGSGLDAGVSQGRSYNLRTQTVPPNKYTPSLYSKKAPRK</sequence>
<dbReference type="AlphaFoldDB" id="A0A445DR32"/>
<gene>
    <name evidence="3" type="ORF">Ahy_A03g011573</name>
</gene>
<organism evidence="3 4">
    <name type="scientific">Arachis hypogaea</name>
    <name type="common">Peanut</name>
    <dbReference type="NCBI Taxonomy" id="3818"/>
    <lineage>
        <taxon>Eukaryota</taxon>
        <taxon>Viridiplantae</taxon>
        <taxon>Streptophyta</taxon>
        <taxon>Embryophyta</taxon>
        <taxon>Tracheophyta</taxon>
        <taxon>Spermatophyta</taxon>
        <taxon>Magnoliopsida</taxon>
        <taxon>eudicotyledons</taxon>
        <taxon>Gunneridae</taxon>
        <taxon>Pentapetalae</taxon>
        <taxon>rosids</taxon>
        <taxon>fabids</taxon>
        <taxon>Fabales</taxon>
        <taxon>Fabaceae</taxon>
        <taxon>Papilionoideae</taxon>
        <taxon>50 kb inversion clade</taxon>
        <taxon>dalbergioids sensu lato</taxon>
        <taxon>Dalbergieae</taxon>
        <taxon>Pterocarpus clade</taxon>
        <taxon>Arachis</taxon>
    </lineage>
</organism>